<keyword evidence="3" id="KW-1185">Reference proteome</keyword>
<organism evidence="2 3">
    <name type="scientific">Undibacterium luofuense</name>
    <dbReference type="NCBI Taxonomy" id="2828733"/>
    <lineage>
        <taxon>Bacteria</taxon>
        <taxon>Pseudomonadati</taxon>
        <taxon>Pseudomonadota</taxon>
        <taxon>Betaproteobacteria</taxon>
        <taxon>Burkholderiales</taxon>
        <taxon>Oxalobacteraceae</taxon>
        <taxon>Undibacterium</taxon>
    </lineage>
</organism>
<evidence type="ECO:0000313" key="3">
    <source>
        <dbReference type="Proteomes" id="UP000680067"/>
    </source>
</evidence>
<dbReference type="GO" id="GO:0016874">
    <property type="term" value="F:ligase activity"/>
    <property type="evidence" value="ECO:0007669"/>
    <property type="project" value="UniProtKB-KW"/>
</dbReference>
<name>A0A941I739_9BURK</name>
<feature type="non-terminal residue" evidence="2">
    <location>
        <position position="1"/>
    </location>
</feature>
<accession>A0A941I739</accession>
<dbReference type="SUPFAM" id="SSF50037">
    <property type="entry name" value="C-terminal domain of transcriptional repressors"/>
    <property type="match status" value="1"/>
</dbReference>
<dbReference type="Pfam" id="PF02237">
    <property type="entry name" value="BPL_C"/>
    <property type="match status" value="1"/>
</dbReference>
<dbReference type="AlphaFoldDB" id="A0A941I739"/>
<dbReference type="EMBL" id="JAGSPN010000343">
    <property type="protein sequence ID" value="MBR7784557.1"/>
    <property type="molecule type" value="Genomic_DNA"/>
</dbReference>
<proteinExistence type="predicted"/>
<evidence type="ECO:0000313" key="2">
    <source>
        <dbReference type="EMBL" id="MBR7784557.1"/>
    </source>
</evidence>
<dbReference type="InterPro" id="IPR008988">
    <property type="entry name" value="Transcriptional_repressor_C"/>
</dbReference>
<dbReference type="Proteomes" id="UP000680067">
    <property type="component" value="Unassembled WGS sequence"/>
</dbReference>
<comment type="caution">
    <text evidence="2">The sequence shown here is derived from an EMBL/GenBank/DDBJ whole genome shotgun (WGS) entry which is preliminary data.</text>
</comment>
<keyword evidence="2" id="KW-0436">Ligase</keyword>
<gene>
    <name evidence="2" type="ORF">KDM89_20715</name>
</gene>
<feature type="domain" description="Biotin protein ligase C-terminal" evidence="1">
    <location>
        <begin position="11"/>
        <end position="56"/>
    </location>
</feature>
<dbReference type="Gene3D" id="2.30.30.100">
    <property type="match status" value="1"/>
</dbReference>
<reference evidence="2" key="1">
    <citation type="submission" date="2021-04" db="EMBL/GenBank/DDBJ databases">
        <title>novel species isolated from subtropical streams in China.</title>
        <authorList>
            <person name="Lu H."/>
        </authorList>
    </citation>
    <scope>NUCLEOTIDE SEQUENCE</scope>
    <source>
        <strain evidence="2">LFS511W</strain>
    </source>
</reference>
<sequence>ERWNAMHAYANQPVQIMEAEQILQQGIALGVDTQGCLLLQTQAGIRTIVAGDVSLRQAGSHV</sequence>
<evidence type="ECO:0000259" key="1">
    <source>
        <dbReference type="Pfam" id="PF02237"/>
    </source>
</evidence>
<protein>
    <submittedName>
        <fullName evidence="2">Biotin--[acetyl-CoA-carboxylase] ligase</fullName>
    </submittedName>
</protein>
<dbReference type="InterPro" id="IPR003142">
    <property type="entry name" value="BPL_C"/>
</dbReference>